<dbReference type="RefSeq" id="WP_090669962.1">
    <property type="nucleotide sequence ID" value="NZ_CAJNAP010000004.1"/>
</dbReference>
<reference evidence="1" key="2">
    <citation type="submission" date="2021-02" db="EMBL/GenBank/DDBJ databases">
        <authorList>
            <person name="Han P."/>
        </authorList>
    </citation>
    <scope>NUCLEOTIDE SEQUENCE</scope>
    <source>
        <strain evidence="1">Nitrosomonas nitrosa 18-3D</strain>
    </source>
</reference>
<dbReference type="STRING" id="52442.SAMN05421880_12014"/>
<name>A0A1I4RN37_9PROT</name>
<dbReference type="Proteomes" id="UP000199561">
    <property type="component" value="Unassembled WGS sequence"/>
</dbReference>
<dbReference type="EMBL" id="CAJNAP010000004">
    <property type="protein sequence ID" value="CAE6492461.1"/>
    <property type="molecule type" value="Genomic_DNA"/>
</dbReference>
<protein>
    <submittedName>
        <fullName evidence="2">Organiser of macrodomain of Terminus of chromosome</fullName>
    </submittedName>
</protein>
<organism evidence="2 3">
    <name type="scientific">Nitrosomonas nitrosa</name>
    <dbReference type="NCBI Taxonomy" id="52442"/>
    <lineage>
        <taxon>Bacteria</taxon>
        <taxon>Pseudomonadati</taxon>
        <taxon>Pseudomonadota</taxon>
        <taxon>Betaproteobacteria</taxon>
        <taxon>Nitrosomonadales</taxon>
        <taxon>Nitrosomonadaceae</taxon>
        <taxon>Nitrosomonas</taxon>
    </lineage>
</organism>
<evidence type="ECO:0000313" key="2">
    <source>
        <dbReference type="EMBL" id="SFM53647.1"/>
    </source>
</evidence>
<dbReference type="EMBL" id="FOUF01000020">
    <property type="protein sequence ID" value="SFM53647.1"/>
    <property type="molecule type" value="Genomic_DNA"/>
</dbReference>
<dbReference type="Proteomes" id="UP000601736">
    <property type="component" value="Unassembled WGS sequence"/>
</dbReference>
<gene>
    <name evidence="1" type="ORF">NMYAN_120003</name>
    <name evidence="2" type="ORF">SAMN05421880_12014</name>
</gene>
<sequence>MAEQKYVIRQQDKNAAVSYLDQQIASNPQWLSHDDAKRSIAEREYRDAKFESITLNDWCWKWLDEIRWAQLKNAIQAARDRIESQKYRPQLKTISLTHNAWQILTDLAKHDEATLSEVIIKRLGGEQLNSYDQPEKRRYININKSN</sequence>
<evidence type="ECO:0000313" key="1">
    <source>
        <dbReference type="EMBL" id="CAE6492461.1"/>
    </source>
</evidence>
<reference evidence="2 3" key="1">
    <citation type="submission" date="2016-10" db="EMBL/GenBank/DDBJ databases">
        <authorList>
            <person name="de Groot N.N."/>
        </authorList>
    </citation>
    <scope>NUCLEOTIDE SEQUENCE [LARGE SCALE GENOMIC DNA]</scope>
    <source>
        <strain evidence="2 3">Nm146</strain>
    </source>
</reference>
<proteinExistence type="predicted"/>
<evidence type="ECO:0000313" key="3">
    <source>
        <dbReference type="Proteomes" id="UP000199561"/>
    </source>
</evidence>
<dbReference type="OrthoDB" id="8547036at2"/>
<dbReference type="AlphaFoldDB" id="A0A1I4RN37"/>
<keyword evidence="3" id="KW-1185">Reference proteome</keyword>
<accession>A0A1I4RN37</accession>